<protein>
    <submittedName>
        <fullName evidence="1">Uncharacterized protein</fullName>
    </submittedName>
</protein>
<evidence type="ECO:0000313" key="2">
    <source>
        <dbReference type="Proteomes" id="UP000824881"/>
    </source>
</evidence>
<gene>
    <name evidence="1" type="ORF">CCMSSC00406_0003201</name>
</gene>
<dbReference type="EMBL" id="WQMT02000002">
    <property type="protein sequence ID" value="KAG9226322.1"/>
    <property type="molecule type" value="Genomic_DNA"/>
</dbReference>
<dbReference type="Proteomes" id="UP000824881">
    <property type="component" value="Unassembled WGS sequence"/>
</dbReference>
<organism evidence="1 2">
    <name type="scientific">Pleurotus cornucopiae</name>
    <name type="common">Cornucopia mushroom</name>
    <dbReference type="NCBI Taxonomy" id="5321"/>
    <lineage>
        <taxon>Eukaryota</taxon>
        <taxon>Fungi</taxon>
        <taxon>Dikarya</taxon>
        <taxon>Basidiomycota</taxon>
        <taxon>Agaricomycotina</taxon>
        <taxon>Agaricomycetes</taxon>
        <taxon>Agaricomycetidae</taxon>
        <taxon>Agaricales</taxon>
        <taxon>Pleurotineae</taxon>
        <taxon>Pleurotaceae</taxon>
        <taxon>Pleurotus</taxon>
    </lineage>
</organism>
<comment type="caution">
    <text evidence="1">The sequence shown here is derived from an EMBL/GenBank/DDBJ whole genome shotgun (WGS) entry which is preliminary data.</text>
</comment>
<sequence>MRAMRVLASSYPRDRQQVSELRVLNPFEIILSPSPLQYPGPPLVFSFRLHVLHQQPTTELTSRPWGTTRSTAHSGEAKLAVDAHSSDPTNPSDTLSALACASGTGYAPRGSDKVSQMRRNVFEESKYLPKAKIHLSSREYIETESTVFNPDRLGSADR</sequence>
<evidence type="ECO:0000313" key="1">
    <source>
        <dbReference type="EMBL" id="KAG9226322.1"/>
    </source>
</evidence>
<keyword evidence="2" id="KW-1185">Reference proteome</keyword>
<name>A0ACB7J749_PLECO</name>
<proteinExistence type="predicted"/>
<reference evidence="1 2" key="1">
    <citation type="journal article" date="2021" name="Appl. Environ. Microbiol.">
        <title>Genetic linkage and physical mapping for an oyster mushroom Pleurotus cornucopiae and QTL analysis for the trait cap color.</title>
        <authorList>
            <person name="Zhang Y."/>
            <person name="Gao W."/>
            <person name="Sonnenberg A."/>
            <person name="Chen Q."/>
            <person name="Zhang J."/>
            <person name="Huang C."/>
        </authorList>
    </citation>
    <scope>NUCLEOTIDE SEQUENCE [LARGE SCALE GENOMIC DNA]</scope>
    <source>
        <strain evidence="1">CCMSSC00406</strain>
    </source>
</reference>
<accession>A0ACB7J749</accession>